<reference evidence="7" key="2">
    <citation type="submission" date="2024-10" db="UniProtKB">
        <authorList>
            <consortium name="EnsemblProtists"/>
        </authorList>
    </citation>
    <scope>IDENTIFICATION</scope>
</reference>
<keyword evidence="4" id="KW-0732">Signal</keyword>
<comment type="cofactor">
    <cofactor evidence="1">
        <name>Ca(2+)</name>
        <dbReference type="ChEBI" id="CHEBI:29108"/>
    </cofactor>
</comment>
<dbReference type="Proteomes" id="UP000013827">
    <property type="component" value="Unassembled WGS sequence"/>
</dbReference>
<dbReference type="InterPro" id="IPR017850">
    <property type="entry name" value="Alkaline_phosphatase_core_sf"/>
</dbReference>
<dbReference type="GO" id="GO:0004065">
    <property type="term" value="F:arylsulfatase activity"/>
    <property type="evidence" value="ECO:0007669"/>
    <property type="project" value="TreeGrafter"/>
</dbReference>
<dbReference type="Gene3D" id="3.40.720.10">
    <property type="entry name" value="Alkaline Phosphatase, subunit A"/>
    <property type="match status" value="1"/>
</dbReference>
<name>A0A0D3KHP2_EMIH1</name>
<sequence>MLMGSAGPLSGNKNQLAEGGIRVYTEPVMSFDFYTTFLAAAGAVIPSGADLSGANLLPFVTGEATSRRPHDLLFWMDGRHFAVRWGDWKLSNFYSHGSKGGVALYNLRDDIGETHDQSTIRPDIKRNLLDEYRMWCARMPVSASGIKNC</sequence>
<dbReference type="PANTHER" id="PTHR42693">
    <property type="entry name" value="ARYLSULFATASE FAMILY MEMBER"/>
    <property type="match status" value="1"/>
</dbReference>
<evidence type="ECO:0000256" key="5">
    <source>
        <dbReference type="ARBA" id="ARBA00022801"/>
    </source>
</evidence>
<protein>
    <recommendedName>
        <fullName evidence="9">Sulfatase N-terminal domain-containing protein</fullName>
    </recommendedName>
</protein>
<organism evidence="7 8">
    <name type="scientific">Emiliania huxleyi (strain CCMP1516)</name>
    <dbReference type="NCBI Taxonomy" id="280463"/>
    <lineage>
        <taxon>Eukaryota</taxon>
        <taxon>Haptista</taxon>
        <taxon>Haptophyta</taxon>
        <taxon>Prymnesiophyceae</taxon>
        <taxon>Isochrysidales</taxon>
        <taxon>Noelaerhabdaceae</taxon>
        <taxon>Emiliania</taxon>
    </lineage>
</organism>
<evidence type="ECO:0000256" key="6">
    <source>
        <dbReference type="ARBA" id="ARBA00022837"/>
    </source>
</evidence>
<proteinExistence type="inferred from homology"/>
<evidence type="ECO:0008006" key="9">
    <source>
        <dbReference type="Google" id="ProtNLM"/>
    </source>
</evidence>
<evidence type="ECO:0000313" key="7">
    <source>
        <dbReference type="EnsemblProtists" id="EOD35277"/>
    </source>
</evidence>
<keyword evidence="3" id="KW-0479">Metal-binding</keyword>
<reference evidence="8" key="1">
    <citation type="journal article" date="2013" name="Nature">
        <title>Pan genome of the phytoplankton Emiliania underpins its global distribution.</title>
        <authorList>
            <person name="Read B.A."/>
            <person name="Kegel J."/>
            <person name="Klute M.J."/>
            <person name="Kuo A."/>
            <person name="Lefebvre S.C."/>
            <person name="Maumus F."/>
            <person name="Mayer C."/>
            <person name="Miller J."/>
            <person name="Monier A."/>
            <person name="Salamov A."/>
            <person name="Young J."/>
            <person name="Aguilar M."/>
            <person name="Claverie J.M."/>
            <person name="Frickenhaus S."/>
            <person name="Gonzalez K."/>
            <person name="Herman E.K."/>
            <person name="Lin Y.C."/>
            <person name="Napier J."/>
            <person name="Ogata H."/>
            <person name="Sarno A.F."/>
            <person name="Shmutz J."/>
            <person name="Schroeder D."/>
            <person name="de Vargas C."/>
            <person name="Verret F."/>
            <person name="von Dassow P."/>
            <person name="Valentin K."/>
            <person name="Van de Peer Y."/>
            <person name="Wheeler G."/>
            <person name="Dacks J.B."/>
            <person name="Delwiche C.F."/>
            <person name="Dyhrman S.T."/>
            <person name="Glockner G."/>
            <person name="John U."/>
            <person name="Richards T."/>
            <person name="Worden A.Z."/>
            <person name="Zhang X."/>
            <person name="Grigoriev I.V."/>
            <person name="Allen A.E."/>
            <person name="Bidle K."/>
            <person name="Borodovsky M."/>
            <person name="Bowler C."/>
            <person name="Brownlee C."/>
            <person name="Cock J.M."/>
            <person name="Elias M."/>
            <person name="Gladyshev V.N."/>
            <person name="Groth M."/>
            <person name="Guda C."/>
            <person name="Hadaegh A."/>
            <person name="Iglesias-Rodriguez M.D."/>
            <person name="Jenkins J."/>
            <person name="Jones B.M."/>
            <person name="Lawson T."/>
            <person name="Leese F."/>
            <person name="Lindquist E."/>
            <person name="Lobanov A."/>
            <person name="Lomsadze A."/>
            <person name="Malik S.B."/>
            <person name="Marsh M.E."/>
            <person name="Mackinder L."/>
            <person name="Mock T."/>
            <person name="Mueller-Roeber B."/>
            <person name="Pagarete A."/>
            <person name="Parker M."/>
            <person name="Probert I."/>
            <person name="Quesneville H."/>
            <person name="Raines C."/>
            <person name="Rensing S.A."/>
            <person name="Riano-Pachon D.M."/>
            <person name="Richier S."/>
            <person name="Rokitta S."/>
            <person name="Shiraiwa Y."/>
            <person name="Soanes D.M."/>
            <person name="van der Giezen M."/>
            <person name="Wahlund T.M."/>
            <person name="Williams B."/>
            <person name="Wilson W."/>
            <person name="Wolfe G."/>
            <person name="Wurch L.L."/>
        </authorList>
    </citation>
    <scope>NUCLEOTIDE SEQUENCE</scope>
</reference>
<comment type="similarity">
    <text evidence="2">Belongs to the sulfatase family.</text>
</comment>
<dbReference type="GeneID" id="17280547"/>
<evidence type="ECO:0000256" key="4">
    <source>
        <dbReference type="ARBA" id="ARBA00022729"/>
    </source>
</evidence>
<evidence type="ECO:0000256" key="3">
    <source>
        <dbReference type="ARBA" id="ARBA00022723"/>
    </source>
</evidence>
<dbReference type="PaxDb" id="2903-EOD35277"/>
<dbReference type="STRING" id="2903.R1DJQ5"/>
<evidence type="ECO:0000256" key="2">
    <source>
        <dbReference type="ARBA" id="ARBA00008779"/>
    </source>
</evidence>
<dbReference type="AlphaFoldDB" id="A0A0D3KHP2"/>
<evidence type="ECO:0000256" key="1">
    <source>
        <dbReference type="ARBA" id="ARBA00001913"/>
    </source>
</evidence>
<evidence type="ECO:0000313" key="8">
    <source>
        <dbReference type="Proteomes" id="UP000013827"/>
    </source>
</evidence>
<dbReference type="Gene3D" id="3.30.1120.10">
    <property type="match status" value="1"/>
</dbReference>
<accession>A0A0D3KHP2</accession>
<keyword evidence="5" id="KW-0378">Hydrolase</keyword>
<dbReference type="PANTHER" id="PTHR42693:SF42">
    <property type="entry name" value="ARYLSULFATASE G"/>
    <property type="match status" value="1"/>
</dbReference>
<keyword evidence="8" id="KW-1185">Reference proteome</keyword>
<dbReference type="HOGENOM" id="CLU_2042449_0_0_1"/>
<dbReference type="KEGG" id="ehx:EMIHUDRAFT_227594"/>
<dbReference type="SUPFAM" id="SSF53649">
    <property type="entry name" value="Alkaline phosphatase-like"/>
    <property type="match status" value="1"/>
</dbReference>
<keyword evidence="6" id="KW-0106">Calcium</keyword>
<dbReference type="EnsemblProtists" id="EOD35277">
    <property type="protein sequence ID" value="EOD35277"/>
    <property type="gene ID" value="EMIHUDRAFT_227594"/>
</dbReference>
<dbReference type="GO" id="GO:0046872">
    <property type="term" value="F:metal ion binding"/>
    <property type="evidence" value="ECO:0007669"/>
    <property type="project" value="UniProtKB-KW"/>
</dbReference>
<dbReference type="InterPro" id="IPR050738">
    <property type="entry name" value="Sulfatase"/>
</dbReference>
<dbReference type="RefSeq" id="XP_005787706.1">
    <property type="nucleotide sequence ID" value="XM_005787649.1"/>
</dbReference>